<dbReference type="OrthoDB" id="2385877at2759"/>
<keyword evidence="5" id="KW-1185">Reference proteome</keyword>
<gene>
    <name evidence="4" type="ORF">RirG_265260</name>
</gene>
<feature type="domain" description="DRBM" evidence="3">
    <location>
        <begin position="130"/>
        <end position="199"/>
    </location>
</feature>
<evidence type="ECO:0000313" key="5">
    <source>
        <dbReference type="Proteomes" id="UP000022910"/>
    </source>
</evidence>
<dbReference type="Gene3D" id="3.30.160.20">
    <property type="match status" value="3"/>
</dbReference>
<feature type="region of interest" description="Disordered" evidence="2">
    <location>
        <begin position="443"/>
        <end position="470"/>
    </location>
</feature>
<reference evidence="4 5" key="1">
    <citation type="submission" date="2014-02" db="EMBL/GenBank/DDBJ databases">
        <title>Single nucleus genome sequencing reveals high similarity among nuclei of an endomycorrhizal fungus.</title>
        <authorList>
            <person name="Lin K."/>
            <person name="Geurts R."/>
            <person name="Zhang Z."/>
            <person name="Limpens E."/>
            <person name="Saunders D.G."/>
            <person name="Mu D."/>
            <person name="Pang E."/>
            <person name="Cao H."/>
            <person name="Cha H."/>
            <person name="Lin T."/>
            <person name="Zhou Q."/>
            <person name="Shang Y."/>
            <person name="Li Y."/>
            <person name="Ivanov S."/>
            <person name="Sharma T."/>
            <person name="Velzen R.V."/>
            <person name="Ruijter N.D."/>
            <person name="Aanen D.K."/>
            <person name="Win J."/>
            <person name="Kamoun S."/>
            <person name="Bisseling T."/>
            <person name="Huang S."/>
        </authorList>
    </citation>
    <scope>NUCLEOTIDE SEQUENCE [LARGE SCALE GENOMIC DNA]</scope>
    <source>
        <strain evidence="5">DAOM197198w</strain>
    </source>
</reference>
<feature type="compositionally biased region" description="Polar residues" evidence="2">
    <location>
        <begin position="486"/>
        <end position="538"/>
    </location>
</feature>
<dbReference type="PROSITE" id="PS50137">
    <property type="entry name" value="DS_RBD"/>
    <property type="match status" value="1"/>
</dbReference>
<sequence length="754" mass="84228">MYNNNSNQMYPSNMHASRSAVDALLKDLGAEPLFSSINDPPPGIPVSYNNYNPVQSSEQNAFSEAFISLLQRINQQNAQNLPNTQNIQNIQNLQNQQQLHNSSQIFGQSIQQQQQQQNQNLNSNQVGLPNPISILNEMHQRNRGSSIPPKYSFTIDPNTGNFYCQLEVFGKVFKTERPTLRKQQAKEEAALMALRNLVNENNSSDGNRRVLGSDIMKLYEPSFSNYPENRTEIISKSESWYRKQLNEFPGKQPRVILLEFCQMHRLSTPSYQPLNDYNGHTYYECSVGDRRFKSDKSFVKSSEAKDYVAHIAFEILFKEMCEKERRNDVGQVDTRSILNFIENHITSSPSSNINSSHSNFGSPLSNISPHSNLGSPHSNLSSPLSNLGSPLSNLSPHSNLNSPHSNLGSSHSNISSPHSLMNSSHSDVKLNVGSSHLNVTNPYSNFGYSPNPPPHLNNSSLTGLHNPQSGVTNSHLNMGSLHTAINNLHSGLSNPHSSVTNPHNPHSSAHNPYSSVTNPHNPQSSITSSHFNMNTNPHLSMGGPHSNVNNSSHLTMDSPRSNVDSSFATNITSPHSHLNSSYLNVNNPHTNNNSSHLNEITASLVLPNYSHEVSNIKIEESNPLSPQSMDIPIIKPEESNIRDQLQTASSPISYHPYRTVGRERFPQNPSYNNNQFIKKNTGFCKKFTSLLYEMSQSKRWTPPEFNFENGINGFICVCSVQDYMFRGKACSRKADAKESAAEEAYRFLARNNRG</sequence>
<evidence type="ECO:0000313" key="4">
    <source>
        <dbReference type="EMBL" id="EXX51031.1"/>
    </source>
</evidence>
<dbReference type="Proteomes" id="UP000022910">
    <property type="component" value="Unassembled WGS sequence"/>
</dbReference>
<organism evidence="4 5">
    <name type="scientific">Rhizophagus irregularis (strain DAOM 197198w)</name>
    <name type="common">Glomus intraradices</name>
    <dbReference type="NCBI Taxonomy" id="1432141"/>
    <lineage>
        <taxon>Eukaryota</taxon>
        <taxon>Fungi</taxon>
        <taxon>Fungi incertae sedis</taxon>
        <taxon>Mucoromycota</taxon>
        <taxon>Glomeromycotina</taxon>
        <taxon>Glomeromycetes</taxon>
        <taxon>Glomerales</taxon>
        <taxon>Glomeraceae</taxon>
        <taxon>Rhizophagus</taxon>
    </lineage>
</organism>
<dbReference type="EMBL" id="JEMT01029731">
    <property type="protein sequence ID" value="EXX51031.1"/>
    <property type="molecule type" value="Genomic_DNA"/>
</dbReference>
<dbReference type="SMART" id="SM00358">
    <property type="entry name" value="DSRM"/>
    <property type="match status" value="3"/>
</dbReference>
<feature type="compositionally biased region" description="Low complexity" evidence="2">
    <location>
        <begin position="107"/>
        <end position="125"/>
    </location>
</feature>
<dbReference type="InterPro" id="IPR014720">
    <property type="entry name" value="dsRBD_dom"/>
</dbReference>
<keyword evidence="1" id="KW-0694">RNA-binding</keyword>
<name>A0A015JV93_RHIIW</name>
<dbReference type="AlphaFoldDB" id="A0A015JV93"/>
<feature type="region of interest" description="Disordered" evidence="2">
    <location>
        <begin position="365"/>
        <end position="428"/>
    </location>
</feature>
<protein>
    <recommendedName>
        <fullName evidence="3">DRBM domain-containing protein</fullName>
    </recommendedName>
</protein>
<evidence type="ECO:0000259" key="3">
    <source>
        <dbReference type="PROSITE" id="PS50137"/>
    </source>
</evidence>
<feature type="region of interest" description="Disordered" evidence="2">
    <location>
        <begin position="107"/>
        <end position="127"/>
    </location>
</feature>
<accession>A0A015JV93</accession>
<dbReference type="GO" id="GO:0003723">
    <property type="term" value="F:RNA binding"/>
    <property type="evidence" value="ECO:0007669"/>
    <property type="project" value="UniProtKB-UniRule"/>
</dbReference>
<evidence type="ECO:0000256" key="2">
    <source>
        <dbReference type="SAM" id="MobiDB-lite"/>
    </source>
</evidence>
<dbReference type="HOGENOM" id="CLU_369238_0_0_1"/>
<dbReference type="Pfam" id="PF00035">
    <property type="entry name" value="dsrm"/>
    <property type="match status" value="2"/>
</dbReference>
<proteinExistence type="predicted"/>
<dbReference type="CDD" id="cd00048">
    <property type="entry name" value="DSRM_SF"/>
    <property type="match status" value="3"/>
</dbReference>
<comment type="caution">
    <text evidence="4">The sequence shown here is derived from an EMBL/GenBank/DDBJ whole genome shotgun (WGS) entry which is preliminary data.</text>
</comment>
<evidence type="ECO:0000256" key="1">
    <source>
        <dbReference type="PROSITE-ProRule" id="PRU00266"/>
    </source>
</evidence>
<dbReference type="SUPFAM" id="SSF54768">
    <property type="entry name" value="dsRNA-binding domain-like"/>
    <property type="match status" value="3"/>
</dbReference>
<feature type="compositionally biased region" description="Low complexity" evidence="2">
    <location>
        <begin position="370"/>
        <end position="425"/>
    </location>
</feature>
<dbReference type="STRING" id="1432141.A0A015JV93"/>
<feature type="region of interest" description="Disordered" evidence="2">
    <location>
        <begin position="486"/>
        <end position="553"/>
    </location>
</feature>